<protein>
    <recommendedName>
        <fullName evidence="4">Pentatricopeptide repeat domain-containing protein</fullName>
    </recommendedName>
</protein>
<evidence type="ECO:0000256" key="1">
    <source>
        <dbReference type="SAM" id="MobiDB-lite"/>
    </source>
</evidence>
<dbReference type="EMBL" id="ML987192">
    <property type="protein sequence ID" value="KAF2251676.1"/>
    <property type="molecule type" value="Genomic_DNA"/>
</dbReference>
<organism evidence="2 3">
    <name type="scientific">Trematosphaeria pertusa</name>
    <dbReference type="NCBI Taxonomy" id="390896"/>
    <lineage>
        <taxon>Eukaryota</taxon>
        <taxon>Fungi</taxon>
        <taxon>Dikarya</taxon>
        <taxon>Ascomycota</taxon>
        <taxon>Pezizomycotina</taxon>
        <taxon>Dothideomycetes</taxon>
        <taxon>Pleosporomycetidae</taxon>
        <taxon>Pleosporales</taxon>
        <taxon>Massarineae</taxon>
        <taxon>Trematosphaeriaceae</taxon>
        <taxon>Trematosphaeria</taxon>
    </lineage>
</organism>
<evidence type="ECO:0000313" key="2">
    <source>
        <dbReference type="EMBL" id="KAF2251676.1"/>
    </source>
</evidence>
<dbReference type="GeneID" id="54581666"/>
<evidence type="ECO:0000313" key="3">
    <source>
        <dbReference type="Proteomes" id="UP000800094"/>
    </source>
</evidence>
<proteinExistence type="predicted"/>
<dbReference type="RefSeq" id="XP_033686680.1">
    <property type="nucleotide sequence ID" value="XM_033828336.1"/>
</dbReference>
<evidence type="ECO:0008006" key="4">
    <source>
        <dbReference type="Google" id="ProtNLM"/>
    </source>
</evidence>
<dbReference type="AlphaFoldDB" id="A0A6A6IMQ8"/>
<feature type="region of interest" description="Disordered" evidence="1">
    <location>
        <begin position="786"/>
        <end position="810"/>
    </location>
</feature>
<keyword evidence="3" id="KW-1185">Reference proteome</keyword>
<gene>
    <name evidence="2" type="ORF">BU26DRAFT_516461</name>
</gene>
<name>A0A6A6IMQ8_9PLEO</name>
<reference evidence="2" key="1">
    <citation type="journal article" date="2020" name="Stud. Mycol.">
        <title>101 Dothideomycetes genomes: a test case for predicting lifestyles and emergence of pathogens.</title>
        <authorList>
            <person name="Haridas S."/>
            <person name="Albert R."/>
            <person name="Binder M."/>
            <person name="Bloem J."/>
            <person name="Labutti K."/>
            <person name="Salamov A."/>
            <person name="Andreopoulos B."/>
            <person name="Baker S."/>
            <person name="Barry K."/>
            <person name="Bills G."/>
            <person name="Bluhm B."/>
            <person name="Cannon C."/>
            <person name="Castanera R."/>
            <person name="Culley D."/>
            <person name="Daum C."/>
            <person name="Ezra D."/>
            <person name="Gonzalez J."/>
            <person name="Henrissat B."/>
            <person name="Kuo A."/>
            <person name="Liang C."/>
            <person name="Lipzen A."/>
            <person name="Lutzoni F."/>
            <person name="Magnuson J."/>
            <person name="Mondo S."/>
            <person name="Nolan M."/>
            <person name="Ohm R."/>
            <person name="Pangilinan J."/>
            <person name="Park H.-J."/>
            <person name="Ramirez L."/>
            <person name="Alfaro M."/>
            <person name="Sun H."/>
            <person name="Tritt A."/>
            <person name="Yoshinaga Y."/>
            <person name="Zwiers L.-H."/>
            <person name="Turgeon B."/>
            <person name="Goodwin S."/>
            <person name="Spatafora J."/>
            <person name="Crous P."/>
            <person name="Grigoriev I."/>
        </authorList>
    </citation>
    <scope>NUCLEOTIDE SEQUENCE</scope>
    <source>
        <strain evidence="2">CBS 122368</strain>
    </source>
</reference>
<dbReference type="Proteomes" id="UP000800094">
    <property type="component" value="Unassembled WGS sequence"/>
</dbReference>
<accession>A0A6A6IMQ8</accession>
<sequence>MPTALDRLLARPSALDVLRSIVNASEHPPAWLSTRKCWPCIARRCQYSTAPEKPLPQIQRRWNQFQQPNRAHVLRRYRLTETGGERKDGIARQDEAAIWAWELQLQERRHRSGIRDVWRARHGYSLPVEDTPDAKFLWGTFIKDPKVVIAVIDHAADILKETGRAYPYLYELCMGYWLSQEQYVDLALVCHHRMLVKLKLRTLPLRPLARLGQSRFGPKALEAFIDIYRNSNERNVYDEVVPALCAKGNITAARRWHTLCVYRGDLPSPSIASHPIVQIFTAEMSTLSNPSPSFVGPSFGKPKLNEELTRRLLGRDTAPVRFEDSFCARMFATRAFPPESIIRGLAMVGVNEIGPQAVRAMASRTVPMSAISARFEQLRANGIALQGCVFSLALEKFVLEKQWHLVRSIMDSDQHPDVFDDAELQKKLLDFYLDQQDWSQAHRTLAILSLFHNDSSNQAWNLLLQAHIRRFNVHAATKVLQDMRTNDALITPESIVMFKGCLRRRQRGRKPTNNMGRRFDDLRYVTRVFTTILEGGTGYIPPHAWREIIRRFGMLGRFRELRRLIFWLLNWYAPRSGTKFAELPRSSFLDSATEKMRAAFPDRSHYFHFPAGVSQVNGLHPIRQLFPNSLQQGLIVWGFKAGLLPNAPREQSMFSPTAAKKHYRRRFLKKGILRPLDWSVGLKTLVELRDSGIHVHRHTVVKALQMMFVNLFGRGRSRRKENRAMERANIIPYAEYVHEVNKLWGSPLFREPGLFGKSRLHAMMWHPRLERRVHRRTVLRLSEIGGPNWRKSDEEKSSLPGHASSEGGSE</sequence>
<dbReference type="OrthoDB" id="5366531at2759"/>